<evidence type="ECO:0000256" key="5">
    <source>
        <dbReference type="ARBA" id="ARBA00022989"/>
    </source>
</evidence>
<evidence type="ECO:0008006" key="12">
    <source>
        <dbReference type="Google" id="ProtNLM"/>
    </source>
</evidence>
<evidence type="ECO:0000256" key="6">
    <source>
        <dbReference type="ARBA" id="ARBA00023136"/>
    </source>
</evidence>
<evidence type="ECO:0000256" key="7">
    <source>
        <dbReference type="ARBA" id="ARBA00024203"/>
    </source>
</evidence>
<keyword evidence="2" id="KW-0813">Transport</keyword>
<feature type="signal peptide" evidence="9">
    <location>
        <begin position="1"/>
        <end position="20"/>
    </location>
</feature>
<accession>A0ABY8UP80</accession>
<name>A0ABY8UP80_TETOB</name>
<dbReference type="PANTHER" id="PTHR15858:SF0">
    <property type="entry name" value="IMMEDIATE EARLY RESPONSE 3-INTERACTING PROTEIN 1"/>
    <property type="match status" value="1"/>
</dbReference>
<dbReference type="PANTHER" id="PTHR15858">
    <property type="entry name" value="IMMEDIATE EARLY RESPONSE 3-INTERACTING PROTEIN 1"/>
    <property type="match status" value="1"/>
</dbReference>
<evidence type="ECO:0000256" key="1">
    <source>
        <dbReference type="ARBA" id="ARBA00004370"/>
    </source>
</evidence>
<keyword evidence="3 8" id="KW-0812">Transmembrane</keyword>
<evidence type="ECO:0000256" key="2">
    <source>
        <dbReference type="ARBA" id="ARBA00022448"/>
    </source>
</evidence>
<evidence type="ECO:0000313" key="10">
    <source>
        <dbReference type="EMBL" id="WIA23085.1"/>
    </source>
</evidence>
<dbReference type="InterPro" id="IPR013880">
    <property type="entry name" value="Yos1"/>
</dbReference>
<feature type="chain" id="PRO_5045269167" description="Yos1-like protein" evidence="9">
    <location>
        <begin position="21"/>
        <end position="76"/>
    </location>
</feature>
<feature type="transmembrane region" description="Helical" evidence="8">
    <location>
        <begin position="47"/>
        <end position="74"/>
    </location>
</feature>
<comment type="subcellular location">
    <subcellularLocation>
        <location evidence="1">Membrane</location>
    </subcellularLocation>
</comment>
<gene>
    <name evidence="10" type="ORF">OEZ85_001428</name>
</gene>
<evidence type="ECO:0000256" key="3">
    <source>
        <dbReference type="ARBA" id="ARBA00022692"/>
    </source>
</evidence>
<proteinExistence type="inferred from homology"/>
<dbReference type="Proteomes" id="UP001244341">
    <property type="component" value="Chromosome 15b"/>
</dbReference>
<evidence type="ECO:0000256" key="9">
    <source>
        <dbReference type="SAM" id="SignalP"/>
    </source>
</evidence>
<reference evidence="10 11" key="1">
    <citation type="submission" date="2023-05" db="EMBL/GenBank/DDBJ databases">
        <title>A 100% complete, gapless, phased diploid assembly of the Scenedesmus obliquus UTEX 3031 genome.</title>
        <authorList>
            <person name="Biondi T.C."/>
            <person name="Hanschen E.R."/>
            <person name="Kwon T."/>
            <person name="Eng W."/>
            <person name="Kruse C.P.S."/>
            <person name="Koehler S.I."/>
            <person name="Kunde Y."/>
            <person name="Gleasner C.D."/>
            <person name="You Mak K.T."/>
            <person name="Polle J."/>
            <person name="Hovde B.T."/>
            <person name="Starkenburg S.R."/>
        </authorList>
    </citation>
    <scope>NUCLEOTIDE SEQUENCE [LARGE SCALE GENOMIC DNA]</scope>
    <source>
        <strain evidence="10 11">DOE0152z</strain>
    </source>
</reference>
<comment type="similarity">
    <text evidence="7">Belongs to the YOS1 family.</text>
</comment>
<keyword evidence="4" id="KW-0653">Protein transport</keyword>
<evidence type="ECO:0000256" key="4">
    <source>
        <dbReference type="ARBA" id="ARBA00022927"/>
    </source>
</evidence>
<keyword evidence="9" id="KW-0732">Signal</keyword>
<keyword evidence="11" id="KW-1185">Reference proteome</keyword>
<evidence type="ECO:0000256" key="8">
    <source>
        <dbReference type="SAM" id="Phobius"/>
    </source>
</evidence>
<keyword evidence="5 8" id="KW-1133">Transmembrane helix</keyword>
<organism evidence="10 11">
    <name type="scientific">Tetradesmus obliquus</name>
    <name type="common">Green alga</name>
    <name type="synonym">Acutodesmus obliquus</name>
    <dbReference type="NCBI Taxonomy" id="3088"/>
    <lineage>
        <taxon>Eukaryota</taxon>
        <taxon>Viridiplantae</taxon>
        <taxon>Chlorophyta</taxon>
        <taxon>core chlorophytes</taxon>
        <taxon>Chlorophyceae</taxon>
        <taxon>CS clade</taxon>
        <taxon>Sphaeropleales</taxon>
        <taxon>Scenedesmaceae</taxon>
        <taxon>Tetradesmus</taxon>
    </lineage>
</organism>
<sequence length="76" mass="8489">MLSLWTILQAVLMMFNGVGVLNNERFLEKCGWGFSQMQSSNSLKMSVIGGIHAVHYFRAFLMVINVVVIVIKLLSG</sequence>
<dbReference type="Pfam" id="PF08571">
    <property type="entry name" value="Yos1"/>
    <property type="match status" value="1"/>
</dbReference>
<protein>
    <recommendedName>
        <fullName evidence="12">Yos1-like protein</fullName>
    </recommendedName>
</protein>
<evidence type="ECO:0000313" key="11">
    <source>
        <dbReference type="Proteomes" id="UP001244341"/>
    </source>
</evidence>
<keyword evidence="6 8" id="KW-0472">Membrane</keyword>
<dbReference type="EMBL" id="CP126222">
    <property type="protein sequence ID" value="WIA23085.1"/>
    <property type="molecule type" value="Genomic_DNA"/>
</dbReference>